<accession>A0ABT1KRJ0</accession>
<proteinExistence type="predicted"/>
<dbReference type="Proteomes" id="UP001204524">
    <property type="component" value="Unassembled WGS sequence"/>
</dbReference>
<keyword evidence="3" id="KW-1185">Reference proteome</keyword>
<comment type="caution">
    <text evidence="2">The sequence shown here is derived from an EMBL/GenBank/DDBJ whole genome shotgun (WGS) entry which is preliminary data.</text>
</comment>
<evidence type="ECO:0000313" key="3">
    <source>
        <dbReference type="Proteomes" id="UP001204524"/>
    </source>
</evidence>
<reference evidence="2 3" key="1">
    <citation type="submission" date="2022-06" db="EMBL/GenBank/DDBJ databases">
        <authorList>
            <person name="So Y."/>
        </authorList>
    </citation>
    <scope>NUCLEOTIDE SEQUENCE [LARGE SCALE GENOMIC DNA]</scope>
    <source>
        <strain evidence="2 3">STR3</strain>
    </source>
</reference>
<evidence type="ECO:0000313" key="2">
    <source>
        <dbReference type="EMBL" id="MCP3420282.1"/>
    </source>
</evidence>
<evidence type="ECO:0000256" key="1">
    <source>
        <dbReference type="SAM" id="MobiDB-lite"/>
    </source>
</evidence>
<feature type="compositionally biased region" description="Basic residues" evidence="1">
    <location>
        <begin position="31"/>
        <end position="43"/>
    </location>
</feature>
<name>A0ABT1KRJ0_9ACTN</name>
<gene>
    <name evidence="2" type="ORF">NCI01_00590</name>
</gene>
<protein>
    <submittedName>
        <fullName evidence="2">Uncharacterized protein</fullName>
    </submittedName>
</protein>
<dbReference type="RefSeq" id="WP_254179526.1">
    <property type="nucleotide sequence ID" value="NZ_JANARS010000001.1"/>
</dbReference>
<feature type="compositionally biased region" description="Low complexity" evidence="1">
    <location>
        <begin position="44"/>
        <end position="54"/>
    </location>
</feature>
<organism evidence="2 3">
    <name type="scientific">Nocardioides pinisoli</name>
    <dbReference type="NCBI Taxonomy" id="2950279"/>
    <lineage>
        <taxon>Bacteria</taxon>
        <taxon>Bacillati</taxon>
        <taxon>Actinomycetota</taxon>
        <taxon>Actinomycetes</taxon>
        <taxon>Propionibacteriales</taxon>
        <taxon>Nocardioidaceae</taxon>
        <taxon>Nocardioides</taxon>
    </lineage>
</organism>
<dbReference type="EMBL" id="JANARS010000001">
    <property type="protein sequence ID" value="MCP3420282.1"/>
    <property type="molecule type" value="Genomic_DNA"/>
</dbReference>
<feature type="region of interest" description="Disordered" evidence="1">
    <location>
        <begin position="31"/>
        <end position="61"/>
    </location>
</feature>
<sequence>MGDILILGAVAIWLGLWAARDLDRCGVTRRHASAAARRRRPRRGPLLGAGPGRPYVDTAGG</sequence>